<keyword evidence="4" id="KW-1185">Reference proteome</keyword>
<dbReference type="Proteomes" id="UP001501047">
    <property type="component" value="Unassembled WGS sequence"/>
</dbReference>
<feature type="chain" id="PRO_5046419510" description="DNA-binding protein" evidence="2">
    <location>
        <begin position="25"/>
        <end position="168"/>
    </location>
</feature>
<name>A0ABP3VU23_CLOSU</name>
<feature type="signal peptide" evidence="2">
    <location>
        <begin position="1"/>
        <end position="24"/>
    </location>
</feature>
<feature type="transmembrane region" description="Helical" evidence="1">
    <location>
        <begin position="141"/>
        <end position="162"/>
    </location>
</feature>
<dbReference type="RefSeq" id="WP_343824391.1">
    <property type="nucleotide sequence ID" value="NZ_BAAACI010000001.1"/>
</dbReference>
<dbReference type="Gene3D" id="2.40.50.140">
    <property type="entry name" value="Nucleic acid-binding proteins"/>
    <property type="match status" value="1"/>
</dbReference>
<dbReference type="InterPro" id="IPR012340">
    <property type="entry name" value="NA-bd_OB-fold"/>
</dbReference>
<evidence type="ECO:0000313" key="4">
    <source>
        <dbReference type="Proteomes" id="UP001501047"/>
    </source>
</evidence>
<keyword evidence="1" id="KW-0472">Membrane</keyword>
<organism evidence="3 4">
    <name type="scientific">Clostridium subterminale</name>
    <dbReference type="NCBI Taxonomy" id="1550"/>
    <lineage>
        <taxon>Bacteria</taxon>
        <taxon>Bacillati</taxon>
        <taxon>Bacillota</taxon>
        <taxon>Clostridia</taxon>
        <taxon>Eubacteriales</taxon>
        <taxon>Clostridiaceae</taxon>
        <taxon>Clostridium</taxon>
    </lineage>
</organism>
<accession>A0ABP3VU23</accession>
<evidence type="ECO:0000313" key="3">
    <source>
        <dbReference type="EMBL" id="GAA0769485.1"/>
    </source>
</evidence>
<gene>
    <name evidence="3" type="ORF">GCM10008908_11130</name>
</gene>
<keyword evidence="1" id="KW-0812">Transmembrane</keyword>
<comment type="caution">
    <text evidence="3">The sequence shown here is derived from an EMBL/GenBank/DDBJ whole genome shotgun (WGS) entry which is preliminary data.</text>
</comment>
<keyword evidence="2" id="KW-0732">Signal</keyword>
<evidence type="ECO:0000256" key="1">
    <source>
        <dbReference type="SAM" id="Phobius"/>
    </source>
</evidence>
<evidence type="ECO:0008006" key="5">
    <source>
        <dbReference type="Google" id="ProtNLM"/>
    </source>
</evidence>
<reference evidence="4" key="1">
    <citation type="journal article" date="2019" name="Int. J. Syst. Evol. Microbiol.">
        <title>The Global Catalogue of Microorganisms (GCM) 10K type strain sequencing project: providing services to taxonomists for standard genome sequencing and annotation.</title>
        <authorList>
            <consortium name="The Broad Institute Genomics Platform"/>
            <consortium name="The Broad Institute Genome Sequencing Center for Infectious Disease"/>
            <person name="Wu L."/>
            <person name="Ma J."/>
        </authorList>
    </citation>
    <scope>NUCLEOTIDE SEQUENCE [LARGE SCALE GENOMIC DNA]</scope>
    <source>
        <strain evidence="4">JCM 1417</strain>
    </source>
</reference>
<sequence length="168" mass="18741">MCKIQKIMLITIITVIFSSLTVLASEVTTSVSDLIDNGHKYDSKVINIQGEAIGELLERGEYSFVNMNDGTSAIGIYLKTIDGEMIKSYGNYHKIGDSVRVTGVFNRACKEHGGDMDIHCDSMQIVSNGYESTHIISKFKIIFIIVLMPFVIYGAMKTYGVIRKNRKD</sequence>
<evidence type="ECO:0000256" key="2">
    <source>
        <dbReference type="SAM" id="SignalP"/>
    </source>
</evidence>
<dbReference type="EMBL" id="BAAACI010000001">
    <property type="protein sequence ID" value="GAA0769485.1"/>
    <property type="molecule type" value="Genomic_DNA"/>
</dbReference>
<keyword evidence="1" id="KW-1133">Transmembrane helix</keyword>
<proteinExistence type="predicted"/>
<protein>
    <recommendedName>
        <fullName evidence="5">DNA-binding protein</fullName>
    </recommendedName>
</protein>